<proteinExistence type="predicted"/>
<comment type="caution">
    <text evidence="1">The sequence shown here is derived from an EMBL/GenBank/DDBJ whole genome shotgun (WGS) entry which is preliminary data.</text>
</comment>
<organism evidence="1 2">
    <name type="scientific">Pontibacter virosus</name>
    <dbReference type="NCBI Taxonomy" id="1765052"/>
    <lineage>
        <taxon>Bacteria</taxon>
        <taxon>Pseudomonadati</taxon>
        <taxon>Bacteroidota</taxon>
        <taxon>Cytophagia</taxon>
        <taxon>Cytophagales</taxon>
        <taxon>Hymenobacteraceae</taxon>
        <taxon>Pontibacter</taxon>
    </lineage>
</organism>
<protein>
    <submittedName>
        <fullName evidence="1">Uncharacterized protein</fullName>
    </submittedName>
</protein>
<dbReference type="OrthoDB" id="976092at2"/>
<dbReference type="AlphaFoldDB" id="A0A2U1B0Z4"/>
<evidence type="ECO:0000313" key="2">
    <source>
        <dbReference type="Proteomes" id="UP000245466"/>
    </source>
</evidence>
<dbReference type="RefSeq" id="WP_116542524.1">
    <property type="nucleotide sequence ID" value="NZ_QEKI01000003.1"/>
</dbReference>
<name>A0A2U1B0Z4_9BACT</name>
<sequence>MEKISYTPLIQHLQENGVLYNQLYQENELKYGPIDRAVLSRWMVQTVEPIVRAVDALYPDHLPQTFRACYTYTLQLLGNKAGIVHEEEYQAAWRLCVKVPSLVGLYPGRLLSAINAALDSIRAHQPEQVMQWIAAMEGTIGYVPALEEFLALGRINAWLVGMAHLRERAQQEFSKLRDVLKQALLGAFPNLNLGSAFEQEWPEKAAPQFIGAPGGYVGYGGTFASPPRVTQLGNQLLASDGEQAYAFFADAFGSVLLPDVPVQPKAVLKRSNLQGLEAYKARFGKQAIPFDDVISAVLLPSTLVLTRASSHHLFVYGWTR</sequence>
<keyword evidence="2" id="KW-1185">Reference proteome</keyword>
<evidence type="ECO:0000313" key="1">
    <source>
        <dbReference type="EMBL" id="PVY42359.1"/>
    </source>
</evidence>
<reference evidence="1 2" key="1">
    <citation type="submission" date="2018-04" db="EMBL/GenBank/DDBJ databases">
        <title>Genomic Encyclopedia of Type Strains, Phase IV (KMG-IV): sequencing the most valuable type-strain genomes for metagenomic binning, comparative biology and taxonomic classification.</title>
        <authorList>
            <person name="Goeker M."/>
        </authorList>
    </citation>
    <scope>NUCLEOTIDE SEQUENCE [LARGE SCALE GENOMIC DNA]</scope>
    <source>
        <strain evidence="1 2">DSM 100231</strain>
    </source>
</reference>
<dbReference type="EMBL" id="QEKI01000003">
    <property type="protein sequence ID" value="PVY42359.1"/>
    <property type="molecule type" value="Genomic_DNA"/>
</dbReference>
<gene>
    <name evidence="1" type="ORF">C8E01_103225</name>
</gene>
<accession>A0A2U1B0Z4</accession>
<dbReference type="Proteomes" id="UP000245466">
    <property type="component" value="Unassembled WGS sequence"/>
</dbReference>